<protein>
    <submittedName>
        <fullName evidence="2">Uncharacterized protein</fullName>
    </submittedName>
</protein>
<dbReference type="AlphaFoldDB" id="A0A0A2F6R2"/>
<reference evidence="2 3" key="1">
    <citation type="submission" date="2014-08" db="EMBL/GenBank/DDBJ databases">
        <title>Porphyromonas gulae strain:COT-052_OH3439 Genome sequencing.</title>
        <authorList>
            <person name="Wallis C."/>
            <person name="Deusch O."/>
            <person name="O'Flynn C."/>
            <person name="Davis I."/>
            <person name="Jospin G."/>
            <person name="Darling A.E."/>
            <person name="Coil D.A."/>
            <person name="Alexiev A."/>
            <person name="Horsfall A."/>
            <person name="Kirkwood N."/>
            <person name="Harris S."/>
            <person name="Eisen J.A."/>
        </authorList>
    </citation>
    <scope>NUCLEOTIDE SEQUENCE [LARGE SCALE GENOMIC DNA]</scope>
    <source>
        <strain evidence="3">COT-052 OH3439</strain>
    </source>
</reference>
<evidence type="ECO:0000313" key="3">
    <source>
        <dbReference type="Proteomes" id="UP000030146"/>
    </source>
</evidence>
<name>A0A0A2F6R2_9PORP</name>
<accession>A0A0A2F6R2</accession>
<gene>
    <name evidence="2" type="ORF">HR15_11230</name>
</gene>
<evidence type="ECO:0000313" key="2">
    <source>
        <dbReference type="EMBL" id="KGN84129.1"/>
    </source>
</evidence>
<evidence type="ECO:0000256" key="1">
    <source>
        <dbReference type="SAM" id="MobiDB-lite"/>
    </source>
</evidence>
<dbReference type="Proteomes" id="UP000030146">
    <property type="component" value="Unassembled WGS sequence"/>
</dbReference>
<feature type="region of interest" description="Disordered" evidence="1">
    <location>
        <begin position="72"/>
        <end position="93"/>
    </location>
</feature>
<organism evidence="2 3">
    <name type="scientific">Porphyromonas gulae</name>
    <dbReference type="NCBI Taxonomy" id="111105"/>
    <lineage>
        <taxon>Bacteria</taxon>
        <taxon>Pseudomonadati</taxon>
        <taxon>Bacteroidota</taxon>
        <taxon>Bacteroidia</taxon>
        <taxon>Bacteroidales</taxon>
        <taxon>Porphyromonadaceae</taxon>
        <taxon>Porphyromonas</taxon>
    </lineage>
</organism>
<proteinExistence type="predicted"/>
<dbReference type="EMBL" id="JRAK01000153">
    <property type="protein sequence ID" value="KGN84129.1"/>
    <property type="molecule type" value="Genomic_DNA"/>
</dbReference>
<keyword evidence="3" id="KW-1185">Reference proteome</keyword>
<sequence>MYRDIKAKKTTFADDCIPSRSLRFARVDAPQRLTADDSPVAAVGMPNKGIPSRSLRFARVDAPQRLTADDSPVAAVGMPNKGIPPPRFTFVNN</sequence>
<comment type="caution">
    <text evidence="2">The sequence shown here is derived from an EMBL/GenBank/DDBJ whole genome shotgun (WGS) entry which is preliminary data.</text>
</comment>